<dbReference type="PANTHER" id="PTHR21505">
    <property type="entry name" value="MADF DOMAIN-CONTAINING PROTEIN-RELATED"/>
    <property type="match status" value="1"/>
</dbReference>
<reference evidence="3" key="1">
    <citation type="journal article" date="2014" name="BMC Genomics">
        <title>Characterizing the developmental transcriptome of the oriental fruit fly, Bactrocera dorsalis (Diptera: Tephritidae) through comparative genomic analysis with Drosophila melanogaster utilizing modENCODE datasets.</title>
        <authorList>
            <person name="Geib S.M."/>
            <person name="Calla B."/>
            <person name="Hall B."/>
            <person name="Hou S."/>
            <person name="Manoukis N.C."/>
        </authorList>
    </citation>
    <scope>NUCLEOTIDE SEQUENCE</scope>
    <source>
        <strain evidence="3">Punador</strain>
    </source>
</reference>
<dbReference type="SMART" id="SM00595">
    <property type="entry name" value="MADF"/>
    <property type="match status" value="1"/>
</dbReference>
<dbReference type="PANTHER" id="PTHR21505:SF8">
    <property type="entry name" value="DPT-YFP REPRESSOR BY OVEREXPRESSION, ISOFORM D-RELATED"/>
    <property type="match status" value="1"/>
</dbReference>
<evidence type="ECO:0000256" key="1">
    <source>
        <dbReference type="SAM" id="MobiDB-lite"/>
    </source>
</evidence>
<dbReference type="PROSITE" id="PS51029">
    <property type="entry name" value="MADF"/>
    <property type="match status" value="1"/>
</dbReference>
<dbReference type="OrthoDB" id="7476629at2759"/>
<dbReference type="EMBL" id="GAKP01007610">
    <property type="protein sequence ID" value="JAC51342.1"/>
    <property type="molecule type" value="Transcribed_RNA"/>
</dbReference>
<dbReference type="OMA" id="NPCLWKA"/>
<dbReference type="AlphaFoldDB" id="A0A034WC25"/>
<dbReference type="EMBL" id="GAKP01007604">
    <property type="protein sequence ID" value="JAC51348.1"/>
    <property type="molecule type" value="Transcribed_RNA"/>
</dbReference>
<dbReference type="RefSeq" id="XP_011206097.1">
    <property type="nucleotide sequence ID" value="XM_011207795.3"/>
</dbReference>
<reference evidence="5" key="2">
    <citation type="submission" date="2025-04" db="UniProtKB">
        <authorList>
            <consortium name="RefSeq"/>
        </authorList>
    </citation>
    <scope>IDENTIFICATION</scope>
    <source>
        <strain evidence="5">Punador</strain>
    </source>
</reference>
<evidence type="ECO:0000259" key="2">
    <source>
        <dbReference type="PROSITE" id="PS51029"/>
    </source>
</evidence>
<dbReference type="Proteomes" id="UP001652620">
    <property type="component" value="Unplaced"/>
</dbReference>
<dbReference type="KEGG" id="bdr:105228126"/>
<feature type="region of interest" description="Disordered" evidence="1">
    <location>
        <begin position="213"/>
        <end position="237"/>
    </location>
</feature>
<proteinExistence type="predicted"/>
<dbReference type="Pfam" id="PF10545">
    <property type="entry name" value="MADF_DNA_bdg"/>
    <property type="match status" value="1"/>
</dbReference>
<dbReference type="GeneID" id="105228126"/>
<gene>
    <name evidence="5" type="primary">LOC105228126</name>
</gene>
<protein>
    <submittedName>
        <fullName evidence="5">Uncharacterized protein LOC105228126</fullName>
    </submittedName>
</protein>
<dbReference type="InterPro" id="IPR006578">
    <property type="entry name" value="MADF-dom"/>
</dbReference>
<evidence type="ECO:0000313" key="5">
    <source>
        <dbReference type="RefSeq" id="XP_011206097.1"/>
    </source>
</evidence>
<name>A0A034WC25_BACDO</name>
<organism evidence="3">
    <name type="scientific">Bactrocera dorsalis</name>
    <name type="common">Oriental fruit fly</name>
    <name type="synonym">Dacus dorsalis</name>
    <dbReference type="NCBI Taxonomy" id="27457"/>
    <lineage>
        <taxon>Eukaryota</taxon>
        <taxon>Metazoa</taxon>
        <taxon>Ecdysozoa</taxon>
        <taxon>Arthropoda</taxon>
        <taxon>Hexapoda</taxon>
        <taxon>Insecta</taxon>
        <taxon>Pterygota</taxon>
        <taxon>Neoptera</taxon>
        <taxon>Endopterygota</taxon>
        <taxon>Diptera</taxon>
        <taxon>Brachycera</taxon>
        <taxon>Muscomorpha</taxon>
        <taxon>Tephritoidea</taxon>
        <taxon>Tephritidae</taxon>
        <taxon>Bactrocera</taxon>
        <taxon>Bactrocera</taxon>
    </lineage>
</organism>
<sequence>MDFIDDFIEEYRKNPCLWKADCTNFKNRTKRQEAYLKLIEVAAKHGEHYNIERTKQKINNLRCAFRQQLKKIVESKNKGEKDEPYCPKRRYFESLMFLKDEENLDRKSKRCGVIGPSNGEEIESSTMEQDCIVEGIIESHAVINKLTQNMCPSDSTEADQTTKQLTQNEILEEQTIEESFTEYSDDVYNKINDLMPPERGLKDQKSYENEKETCFLPVSNNSRKRSSSTSSQLSKEIEAPSKRMYKLEASSIDLEKILSLACKSHNSNIDDHFANFGKIIAHKLRTMDNSQAIYAEKIITDVLFHGQMKMLTVSSIKQFLNVNFPDLCETARCNK</sequence>
<accession>A0A034WC25</accession>
<evidence type="ECO:0000313" key="3">
    <source>
        <dbReference type="EMBL" id="JAC51348.1"/>
    </source>
</evidence>
<keyword evidence="4" id="KW-1185">Reference proteome</keyword>
<feature type="domain" description="MADF" evidence="2">
    <location>
        <begin position="6"/>
        <end position="103"/>
    </location>
</feature>
<evidence type="ECO:0000313" key="4">
    <source>
        <dbReference type="Proteomes" id="UP001652620"/>
    </source>
</evidence>